<reference evidence="2" key="1">
    <citation type="journal article" date="2018" name="Genome Biol.">
        <title>SKESA: strategic k-mer extension for scrupulous assemblies.</title>
        <authorList>
            <person name="Souvorov A."/>
            <person name="Agarwala R."/>
            <person name="Lipman D.J."/>
        </authorList>
    </citation>
    <scope>NUCLEOTIDE SEQUENCE</scope>
    <source>
        <strain evidence="2">Salmonella enterica</strain>
    </source>
</reference>
<protein>
    <submittedName>
        <fullName evidence="1">Uncharacterized protein</fullName>
    </submittedName>
</protein>
<dbReference type="AlphaFoldDB" id="A0A5Y3V969"/>
<evidence type="ECO:0000313" key="11">
    <source>
        <dbReference type="EMBL" id="HAB5016907.1"/>
    </source>
</evidence>
<comment type="caution">
    <text evidence="1">The sequence shown here is derived from an EMBL/GenBank/DDBJ whole genome shotgun (WGS) entry which is preliminary data.</text>
</comment>
<dbReference type="EMBL" id="DAAGOS010000053">
    <property type="protein sequence ID" value="HAB3924984.1"/>
    <property type="molecule type" value="Genomic_DNA"/>
</dbReference>
<evidence type="ECO:0000313" key="7">
    <source>
        <dbReference type="EMBL" id="HAB3924984.1"/>
    </source>
</evidence>
<dbReference type="EMBL" id="DAAGVL010000016">
    <property type="protein sequence ID" value="HAB4720421.1"/>
    <property type="molecule type" value="Genomic_DNA"/>
</dbReference>
<evidence type="ECO:0000313" key="10">
    <source>
        <dbReference type="EMBL" id="HAB4720421.1"/>
    </source>
</evidence>
<name>A0A5Y3V969_SALDZ</name>
<reference evidence="1" key="2">
    <citation type="submission" date="2019-07" db="EMBL/GenBank/DDBJ databases">
        <authorList>
            <person name="Ashton P.M."/>
            <person name="Dallman T."/>
            <person name="Nair S."/>
            <person name="De Pinna E."/>
            <person name="Peters T."/>
            <person name="Grant K."/>
        </authorList>
    </citation>
    <scope>NUCLEOTIDE SEQUENCE</scope>
    <source>
        <strain evidence="1">481463</strain>
    </source>
</reference>
<proteinExistence type="predicted"/>
<dbReference type="EMBL" id="DAAGPC010000071">
    <property type="protein sequence ID" value="HAB3979859.1"/>
    <property type="molecule type" value="Genomic_DNA"/>
</dbReference>
<accession>A0A5Y3V969</accession>
<evidence type="ECO:0000313" key="3">
    <source>
        <dbReference type="EMBL" id="HAB1849193.1"/>
    </source>
</evidence>
<dbReference type="EMBL" id="DAAGNY010000011">
    <property type="protein sequence ID" value="HAB3842796.1"/>
    <property type="molecule type" value="Genomic_DNA"/>
</dbReference>
<reference evidence="2" key="3">
    <citation type="submission" date="2019-10" db="EMBL/GenBank/DDBJ databases">
        <authorList>
            <consortium name="NCBI Pathogen Detection Project"/>
        </authorList>
    </citation>
    <scope>NUCLEOTIDE SEQUENCE</scope>
    <source>
        <strain evidence="2">Salmonella enterica</strain>
    </source>
</reference>
<dbReference type="EMBL" id="DAAQZS010000011">
    <property type="protein sequence ID" value="HAE1474917.1"/>
    <property type="molecule type" value="Genomic_DNA"/>
</dbReference>
<dbReference type="EMBL" id="DAAFWI010000013">
    <property type="protein sequence ID" value="HAB1776116.1"/>
    <property type="molecule type" value="Genomic_DNA"/>
</dbReference>
<evidence type="ECO:0000313" key="4">
    <source>
        <dbReference type="EMBL" id="HAB1990606.1"/>
    </source>
</evidence>
<dbReference type="EMBL" id="DAAFZM010000009">
    <property type="protein sequence ID" value="HAB2184863.1"/>
    <property type="molecule type" value="Genomic_DNA"/>
</dbReference>
<dbReference type="EMBL" id="DAAHFA010000010">
    <property type="protein sequence ID" value="HAB5841285.1"/>
    <property type="molecule type" value="Genomic_DNA"/>
</dbReference>
<sequence length="86" mass="9599">MKIKYILFTSYSAASVAAFSEEENSQLASINQKSSKILPRGNEVFRRDAPVTTAPDTHLFLVARVMLNRPLRELSTTATYLHIASL</sequence>
<dbReference type="EMBL" id="DAAGXW010000009">
    <property type="protein sequence ID" value="HAB5016907.1"/>
    <property type="molecule type" value="Genomic_DNA"/>
</dbReference>
<evidence type="ECO:0000313" key="12">
    <source>
        <dbReference type="EMBL" id="HAB5841285.1"/>
    </source>
</evidence>
<evidence type="ECO:0000313" key="5">
    <source>
        <dbReference type="EMBL" id="HAB2184863.1"/>
    </source>
</evidence>
<organism evidence="1">
    <name type="scientific">Salmonella diarizonae</name>
    <dbReference type="NCBI Taxonomy" id="59204"/>
    <lineage>
        <taxon>Bacteria</taxon>
        <taxon>Pseudomonadati</taxon>
        <taxon>Pseudomonadota</taxon>
        <taxon>Gammaproteobacteria</taxon>
        <taxon>Enterobacterales</taxon>
        <taxon>Enterobacteriaceae</taxon>
        <taxon>Salmonella</taxon>
    </lineage>
</organism>
<dbReference type="EMBL" id="DAAGQE010000089">
    <property type="protein sequence ID" value="HAB4102388.1"/>
    <property type="molecule type" value="Genomic_DNA"/>
</dbReference>
<evidence type="ECO:0000313" key="6">
    <source>
        <dbReference type="EMBL" id="HAB3842796.1"/>
    </source>
</evidence>
<dbReference type="EMBL" id="DAAFWY010000053">
    <property type="protein sequence ID" value="HAB1849193.1"/>
    <property type="molecule type" value="Genomic_DNA"/>
</dbReference>
<evidence type="ECO:0000313" key="1">
    <source>
        <dbReference type="EMBL" id="ECJ2911455.1"/>
    </source>
</evidence>
<dbReference type="EMBL" id="AAIXUH010000001">
    <property type="protein sequence ID" value="ECJ2911455.1"/>
    <property type="molecule type" value="Genomic_DNA"/>
</dbReference>
<evidence type="ECO:0000313" key="2">
    <source>
        <dbReference type="EMBL" id="HAB1776116.1"/>
    </source>
</evidence>
<gene>
    <name evidence="1" type="ORF">FNI27_00185</name>
    <name evidence="13" type="ORF">G3A00_13255</name>
    <name evidence="11" type="ORF">GB016_10105</name>
    <name evidence="4" type="ORF">GB088_05145</name>
    <name evidence="12" type="ORF">GB246_10700</name>
    <name evidence="5" type="ORF">GB348_09310</name>
    <name evidence="7" type="ORF">GBV97_16650</name>
    <name evidence="6" type="ORF">GBW00_12665</name>
    <name evidence="8" type="ORF">GBX19_20400</name>
    <name evidence="2" type="ORF">GBY11_11285</name>
    <name evidence="9" type="ORF">GBY15_22740</name>
    <name evidence="3" type="ORF">GBZ10_22970</name>
    <name evidence="10" type="ORF">GBZ37_13395</name>
</gene>
<evidence type="ECO:0000313" key="8">
    <source>
        <dbReference type="EMBL" id="HAB3979859.1"/>
    </source>
</evidence>
<dbReference type="EMBL" id="DAAFYE010000006">
    <property type="protein sequence ID" value="HAB1990606.1"/>
    <property type="molecule type" value="Genomic_DNA"/>
</dbReference>
<evidence type="ECO:0000313" key="13">
    <source>
        <dbReference type="EMBL" id="HAE1474917.1"/>
    </source>
</evidence>
<evidence type="ECO:0000313" key="9">
    <source>
        <dbReference type="EMBL" id="HAB4102388.1"/>
    </source>
</evidence>